<comment type="catalytic activity">
    <reaction evidence="8">
        <text>L-valine + 2-oxoglutarate = 3-methyl-2-oxobutanoate + L-glutamate</text>
        <dbReference type="Rhea" id="RHEA:24813"/>
        <dbReference type="ChEBI" id="CHEBI:11851"/>
        <dbReference type="ChEBI" id="CHEBI:16810"/>
        <dbReference type="ChEBI" id="CHEBI:29985"/>
        <dbReference type="ChEBI" id="CHEBI:57762"/>
        <dbReference type="EC" id="2.6.1.42"/>
    </reaction>
</comment>
<dbReference type="GO" id="GO:0046394">
    <property type="term" value="P:carboxylic acid biosynthetic process"/>
    <property type="evidence" value="ECO:0007669"/>
    <property type="project" value="UniProtKB-ARBA"/>
</dbReference>
<evidence type="ECO:0000313" key="12">
    <source>
        <dbReference type="Proteomes" id="UP000271010"/>
    </source>
</evidence>
<comment type="pathway">
    <text evidence="2">Amino-acid biosynthesis; L-isoleucine biosynthesis; L-isoleucine from 2-oxobutanoate: step 4/4.</text>
</comment>
<dbReference type="RefSeq" id="WP_123133664.1">
    <property type="nucleotide sequence ID" value="NZ_RJJE01000017.1"/>
</dbReference>
<evidence type="ECO:0000256" key="9">
    <source>
        <dbReference type="ARBA" id="ARBA00048798"/>
    </source>
</evidence>
<keyword evidence="11" id="KW-0808">Transferase</keyword>
<dbReference type="SUPFAM" id="SSF56752">
    <property type="entry name" value="D-aminoacid aminotransferase-like PLP-dependent enzymes"/>
    <property type="match status" value="1"/>
</dbReference>
<dbReference type="GO" id="GO:0004084">
    <property type="term" value="F:branched-chain-amino-acid transaminase activity"/>
    <property type="evidence" value="ECO:0007669"/>
    <property type="project" value="UniProtKB-EC"/>
</dbReference>
<dbReference type="Gene3D" id="3.20.10.10">
    <property type="entry name" value="D-amino Acid Aminotransferase, subunit A, domain 2"/>
    <property type="match status" value="1"/>
</dbReference>
<evidence type="ECO:0000256" key="4">
    <source>
        <dbReference type="ARBA" id="ARBA00005072"/>
    </source>
</evidence>
<dbReference type="Proteomes" id="UP000271010">
    <property type="component" value="Unassembled WGS sequence"/>
</dbReference>
<evidence type="ECO:0000256" key="8">
    <source>
        <dbReference type="ARBA" id="ARBA00048212"/>
    </source>
</evidence>
<dbReference type="InterPro" id="IPR001544">
    <property type="entry name" value="Aminotrans_IV"/>
</dbReference>
<keyword evidence="7" id="KW-0663">Pyridoxal phosphate</keyword>
<dbReference type="OrthoDB" id="9805628at2"/>
<reference evidence="11 12" key="1">
    <citation type="submission" date="2018-11" db="EMBL/GenBank/DDBJ databases">
        <title>Rufibacter latericius sp. nov., isolated from water in Baiyang Lake.</title>
        <authorList>
            <person name="Yang Y."/>
        </authorList>
    </citation>
    <scope>NUCLEOTIDE SEQUENCE [LARGE SCALE GENOMIC DNA]</scope>
    <source>
        <strain evidence="11 12">MCC P1</strain>
    </source>
</reference>
<comment type="catalytic activity">
    <reaction evidence="9">
        <text>L-isoleucine + 2-oxoglutarate = (S)-3-methyl-2-oxopentanoate + L-glutamate</text>
        <dbReference type="Rhea" id="RHEA:24801"/>
        <dbReference type="ChEBI" id="CHEBI:16810"/>
        <dbReference type="ChEBI" id="CHEBI:29985"/>
        <dbReference type="ChEBI" id="CHEBI:35146"/>
        <dbReference type="ChEBI" id="CHEBI:58045"/>
        <dbReference type="EC" id="2.6.1.42"/>
    </reaction>
</comment>
<dbReference type="GO" id="GO:0008652">
    <property type="term" value="P:amino acid biosynthetic process"/>
    <property type="evidence" value="ECO:0007669"/>
    <property type="project" value="UniProtKB-ARBA"/>
</dbReference>
<dbReference type="Gene3D" id="3.30.470.10">
    <property type="match status" value="1"/>
</dbReference>
<dbReference type="InterPro" id="IPR050571">
    <property type="entry name" value="Class-IV_PLP-Dep_Aminotrnsfr"/>
</dbReference>
<sequence length="282" mass="31875">MLSDHKNYAYLHGEFVPLENAYLHVSDLSIQRGYGIFDFFKVQEEAPLFLEHYISRFFQSAQLMGLPVPLSEEQLKATLAELLQKNKLPNSGVKMILTGGYSANGYDPAAPNLLITQQALTLPTQEQVARGIKIITHEYVRELPLAKTINYSMGIRLLQEVKARQADDVLYHHGGVVTEFPRSNFFLLTQDNVLVTPAQEVLLGVTRRNVLELARQQYQVQERTVTLEDIAQAREAFMTSTTKRVLPIVEVDGKPVNDGKPGPVTLQLLEQLLELEQKQFID</sequence>
<comment type="similarity">
    <text evidence="5">Belongs to the class-IV pyridoxal-phosphate-dependent aminotransferase family.</text>
</comment>
<dbReference type="PANTHER" id="PTHR42743">
    <property type="entry name" value="AMINO-ACID AMINOTRANSFERASE"/>
    <property type="match status" value="1"/>
</dbReference>
<dbReference type="EMBL" id="RJJE01000017">
    <property type="protein sequence ID" value="RNI27195.1"/>
    <property type="molecule type" value="Genomic_DNA"/>
</dbReference>
<accession>A0A3M9MPP0</accession>
<proteinExistence type="inferred from homology"/>
<dbReference type="Pfam" id="PF01063">
    <property type="entry name" value="Aminotran_4"/>
    <property type="match status" value="1"/>
</dbReference>
<evidence type="ECO:0000256" key="7">
    <source>
        <dbReference type="ARBA" id="ARBA00022898"/>
    </source>
</evidence>
<dbReference type="InterPro" id="IPR043132">
    <property type="entry name" value="BCAT-like_C"/>
</dbReference>
<evidence type="ECO:0000256" key="2">
    <source>
        <dbReference type="ARBA" id="ARBA00004824"/>
    </source>
</evidence>
<comment type="catalytic activity">
    <reaction evidence="10">
        <text>L-leucine + 2-oxoglutarate = 4-methyl-2-oxopentanoate + L-glutamate</text>
        <dbReference type="Rhea" id="RHEA:18321"/>
        <dbReference type="ChEBI" id="CHEBI:16810"/>
        <dbReference type="ChEBI" id="CHEBI:17865"/>
        <dbReference type="ChEBI" id="CHEBI:29985"/>
        <dbReference type="ChEBI" id="CHEBI:57427"/>
        <dbReference type="EC" id="2.6.1.42"/>
    </reaction>
</comment>
<dbReference type="PANTHER" id="PTHR42743:SF11">
    <property type="entry name" value="AMINODEOXYCHORISMATE LYASE"/>
    <property type="match status" value="1"/>
</dbReference>
<organism evidence="11 12">
    <name type="scientific">Rufibacter immobilis</name>
    <dbReference type="NCBI Taxonomy" id="1348778"/>
    <lineage>
        <taxon>Bacteria</taxon>
        <taxon>Pseudomonadati</taxon>
        <taxon>Bacteroidota</taxon>
        <taxon>Cytophagia</taxon>
        <taxon>Cytophagales</taxon>
        <taxon>Hymenobacteraceae</taxon>
        <taxon>Rufibacter</taxon>
    </lineage>
</organism>
<gene>
    <name evidence="11" type="ORF">EFA69_13595</name>
</gene>
<dbReference type="FunFam" id="3.20.10.10:FF:000002">
    <property type="entry name" value="D-alanine aminotransferase"/>
    <property type="match status" value="1"/>
</dbReference>
<evidence type="ECO:0000256" key="3">
    <source>
        <dbReference type="ARBA" id="ARBA00004931"/>
    </source>
</evidence>
<dbReference type="InterPro" id="IPR043131">
    <property type="entry name" value="BCAT-like_N"/>
</dbReference>
<evidence type="ECO:0000256" key="6">
    <source>
        <dbReference type="ARBA" id="ARBA00013053"/>
    </source>
</evidence>
<comment type="pathway">
    <text evidence="3">Amino-acid biosynthesis; L-valine biosynthesis; L-valine from pyruvate: step 4/4.</text>
</comment>
<dbReference type="EC" id="2.6.1.42" evidence="6"/>
<evidence type="ECO:0000256" key="10">
    <source>
        <dbReference type="ARBA" id="ARBA00049229"/>
    </source>
</evidence>
<dbReference type="AlphaFoldDB" id="A0A3M9MPP0"/>
<comment type="pathway">
    <text evidence="4">Amino-acid biosynthesis; L-leucine biosynthesis; L-leucine from 3-methyl-2-oxobutanoate: step 4/4.</text>
</comment>
<keyword evidence="12" id="KW-1185">Reference proteome</keyword>
<keyword evidence="11" id="KW-0032">Aminotransferase</keyword>
<protein>
    <recommendedName>
        <fullName evidence="6">branched-chain-amino-acid transaminase</fullName>
        <ecNumber evidence="6">2.6.1.42</ecNumber>
    </recommendedName>
</protein>
<comment type="caution">
    <text evidence="11">The sequence shown here is derived from an EMBL/GenBank/DDBJ whole genome shotgun (WGS) entry which is preliminary data.</text>
</comment>
<evidence type="ECO:0000256" key="5">
    <source>
        <dbReference type="ARBA" id="ARBA00009320"/>
    </source>
</evidence>
<evidence type="ECO:0000313" key="11">
    <source>
        <dbReference type="EMBL" id="RNI27195.1"/>
    </source>
</evidence>
<name>A0A3M9MPP0_9BACT</name>
<evidence type="ECO:0000256" key="1">
    <source>
        <dbReference type="ARBA" id="ARBA00001933"/>
    </source>
</evidence>
<comment type="cofactor">
    <cofactor evidence="1">
        <name>pyridoxal 5'-phosphate</name>
        <dbReference type="ChEBI" id="CHEBI:597326"/>
    </cofactor>
</comment>
<dbReference type="InterPro" id="IPR036038">
    <property type="entry name" value="Aminotransferase-like"/>
</dbReference>